<evidence type="ECO:0000256" key="2">
    <source>
        <dbReference type="SAM" id="SignalP"/>
    </source>
</evidence>
<protein>
    <submittedName>
        <fullName evidence="3">Uncharacterized protein</fullName>
    </submittedName>
</protein>
<keyword evidence="4" id="KW-1185">Reference proteome</keyword>
<gene>
    <name evidence="3" type="ORF">SHI21_14800</name>
</gene>
<evidence type="ECO:0000313" key="3">
    <source>
        <dbReference type="EMBL" id="MEA9357494.1"/>
    </source>
</evidence>
<dbReference type="RefSeq" id="WP_323577518.1">
    <property type="nucleotide sequence ID" value="NZ_JAYGJQ010000002.1"/>
</dbReference>
<accession>A0ABU5VYV0</accession>
<organism evidence="3 4">
    <name type="scientific">Bacteriovorax antarcticus</name>
    <dbReference type="NCBI Taxonomy" id="3088717"/>
    <lineage>
        <taxon>Bacteria</taxon>
        <taxon>Pseudomonadati</taxon>
        <taxon>Bdellovibrionota</taxon>
        <taxon>Bacteriovoracia</taxon>
        <taxon>Bacteriovoracales</taxon>
        <taxon>Bacteriovoracaceae</taxon>
        <taxon>Bacteriovorax</taxon>
    </lineage>
</organism>
<feature type="region of interest" description="Disordered" evidence="1">
    <location>
        <begin position="19"/>
        <end position="49"/>
    </location>
</feature>
<feature type="chain" id="PRO_5046236956" evidence="2">
    <location>
        <begin position="19"/>
        <end position="102"/>
    </location>
</feature>
<name>A0ABU5VYV0_9BACT</name>
<comment type="caution">
    <text evidence="3">The sequence shown here is derived from an EMBL/GenBank/DDBJ whole genome shotgun (WGS) entry which is preliminary data.</text>
</comment>
<proteinExistence type="predicted"/>
<evidence type="ECO:0000256" key="1">
    <source>
        <dbReference type="SAM" id="MobiDB-lite"/>
    </source>
</evidence>
<dbReference type="Proteomes" id="UP001302274">
    <property type="component" value="Unassembled WGS sequence"/>
</dbReference>
<feature type="region of interest" description="Disordered" evidence="1">
    <location>
        <begin position="78"/>
        <end position="102"/>
    </location>
</feature>
<feature type="compositionally biased region" description="Basic and acidic residues" evidence="1">
    <location>
        <begin position="30"/>
        <end position="43"/>
    </location>
</feature>
<dbReference type="EMBL" id="JAYGJQ010000002">
    <property type="protein sequence ID" value="MEA9357494.1"/>
    <property type="molecule type" value="Genomic_DNA"/>
</dbReference>
<feature type="signal peptide" evidence="2">
    <location>
        <begin position="1"/>
        <end position="18"/>
    </location>
</feature>
<feature type="compositionally biased region" description="Low complexity" evidence="1">
    <location>
        <begin position="19"/>
        <end position="29"/>
    </location>
</feature>
<keyword evidence="2" id="KW-0732">Signal</keyword>
<sequence length="102" mass="11290">MKILTITMTLLLSISLHAETAKTTTTTTTTEKKEIPTKEDKGKIQATAEKVSGETKRLLRKIGRKSMDETCELNTSKEECDKQKAEHKALTEKEAIEGVPGN</sequence>
<evidence type="ECO:0000313" key="4">
    <source>
        <dbReference type="Proteomes" id="UP001302274"/>
    </source>
</evidence>
<reference evidence="3 4" key="1">
    <citation type="submission" date="2023-11" db="EMBL/GenBank/DDBJ databases">
        <title>A Novel Polar Bacteriovorax (B. antarcticus) Isolated from the Biocrust in Antarctica.</title>
        <authorList>
            <person name="Mun W."/>
            <person name="Choi S.Y."/>
            <person name="Mitchell R.J."/>
        </authorList>
    </citation>
    <scope>NUCLEOTIDE SEQUENCE [LARGE SCALE GENOMIC DNA]</scope>
    <source>
        <strain evidence="3 4">PP10</strain>
    </source>
</reference>
<feature type="compositionally biased region" description="Basic and acidic residues" evidence="1">
    <location>
        <begin position="78"/>
        <end position="96"/>
    </location>
</feature>